<feature type="non-terminal residue" evidence="5">
    <location>
        <position position="1"/>
    </location>
</feature>
<dbReference type="GO" id="GO:0005737">
    <property type="term" value="C:cytoplasm"/>
    <property type="evidence" value="ECO:0007669"/>
    <property type="project" value="TreeGrafter"/>
</dbReference>
<dbReference type="GO" id="GO:0032432">
    <property type="term" value="C:actin filament bundle"/>
    <property type="evidence" value="ECO:0007669"/>
    <property type="project" value="TreeGrafter"/>
</dbReference>
<dbReference type="GO" id="GO:0051017">
    <property type="term" value="P:actin filament bundle assembly"/>
    <property type="evidence" value="ECO:0007669"/>
    <property type="project" value="InterPro"/>
</dbReference>
<dbReference type="OrthoDB" id="10069198at2759"/>
<gene>
    <name evidence="5" type="ORF">GPM918_LOCUS8076</name>
    <name evidence="6" type="ORF">SRO942_LOCUS8076</name>
</gene>
<dbReference type="GO" id="GO:0051015">
    <property type="term" value="F:actin filament binding"/>
    <property type="evidence" value="ECO:0007669"/>
    <property type="project" value="InterPro"/>
</dbReference>
<evidence type="ECO:0000313" key="7">
    <source>
        <dbReference type="Proteomes" id="UP000663829"/>
    </source>
</evidence>
<proteinExistence type="predicted"/>
<evidence type="ECO:0000313" key="6">
    <source>
        <dbReference type="EMBL" id="CAF3674602.1"/>
    </source>
</evidence>
<dbReference type="InterPro" id="IPR036872">
    <property type="entry name" value="CH_dom_sf"/>
</dbReference>
<evidence type="ECO:0000256" key="2">
    <source>
        <dbReference type="ARBA" id="ARBA00023203"/>
    </source>
</evidence>
<dbReference type="EMBL" id="CAJOBC010001372">
    <property type="protein sequence ID" value="CAF3674602.1"/>
    <property type="molecule type" value="Genomic_DNA"/>
</dbReference>
<evidence type="ECO:0000259" key="4">
    <source>
        <dbReference type="PROSITE" id="PS50021"/>
    </source>
</evidence>
<evidence type="ECO:0000313" key="5">
    <source>
        <dbReference type="EMBL" id="CAF0890117.1"/>
    </source>
</evidence>
<protein>
    <recommendedName>
        <fullName evidence="4">Calponin-homology (CH) domain-containing protein</fullName>
    </recommendedName>
</protein>
<dbReference type="SUPFAM" id="SSF47576">
    <property type="entry name" value="Calponin-homology domain, CH-domain"/>
    <property type="match status" value="1"/>
</dbReference>
<dbReference type="GO" id="GO:0005884">
    <property type="term" value="C:actin filament"/>
    <property type="evidence" value="ECO:0007669"/>
    <property type="project" value="TreeGrafter"/>
</dbReference>
<keyword evidence="2" id="KW-0009">Actin-binding</keyword>
<dbReference type="Proteomes" id="UP000681722">
    <property type="component" value="Unassembled WGS sequence"/>
</dbReference>
<dbReference type="AlphaFoldDB" id="A0A813YUQ7"/>
<evidence type="ECO:0000256" key="3">
    <source>
        <dbReference type="SAM" id="MobiDB-lite"/>
    </source>
</evidence>
<dbReference type="Gene3D" id="1.10.418.10">
    <property type="entry name" value="Calponin-like domain"/>
    <property type="match status" value="1"/>
</dbReference>
<accession>A0A813YUQ7</accession>
<dbReference type="InterPro" id="IPR011992">
    <property type="entry name" value="EF-hand-dom_pair"/>
</dbReference>
<comment type="caution">
    <text evidence="5">The sequence shown here is derived from an EMBL/GenBank/DDBJ whole genome shotgun (WGS) entry which is preliminary data.</text>
</comment>
<dbReference type="PROSITE" id="PS50021">
    <property type="entry name" value="CH"/>
    <property type="match status" value="1"/>
</dbReference>
<dbReference type="PANTHER" id="PTHR19961">
    <property type="entry name" value="FIMBRIN/PLASTIN"/>
    <property type="match status" value="1"/>
</dbReference>
<name>A0A813YUQ7_9BILA</name>
<reference evidence="5" key="1">
    <citation type="submission" date="2021-02" db="EMBL/GenBank/DDBJ databases">
        <authorList>
            <person name="Nowell W R."/>
        </authorList>
    </citation>
    <scope>NUCLEOTIDE SEQUENCE</scope>
</reference>
<keyword evidence="7" id="KW-1185">Reference proteome</keyword>
<dbReference type="SUPFAM" id="SSF47473">
    <property type="entry name" value="EF-hand"/>
    <property type="match status" value="1"/>
</dbReference>
<dbReference type="Proteomes" id="UP000663829">
    <property type="component" value="Unassembled WGS sequence"/>
</dbReference>
<organism evidence="5 7">
    <name type="scientific">Didymodactylos carnosus</name>
    <dbReference type="NCBI Taxonomy" id="1234261"/>
    <lineage>
        <taxon>Eukaryota</taxon>
        <taxon>Metazoa</taxon>
        <taxon>Spiralia</taxon>
        <taxon>Gnathifera</taxon>
        <taxon>Rotifera</taxon>
        <taxon>Eurotatoria</taxon>
        <taxon>Bdelloidea</taxon>
        <taxon>Philodinida</taxon>
        <taxon>Philodinidae</taxon>
        <taxon>Didymodactylos</taxon>
    </lineage>
</organism>
<dbReference type="InterPro" id="IPR001715">
    <property type="entry name" value="CH_dom"/>
</dbReference>
<feature type="region of interest" description="Disordered" evidence="3">
    <location>
        <begin position="119"/>
        <end position="140"/>
    </location>
</feature>
<dbReference type="GO" id="GO:0051639">
    <property type="term" value="P:actin filament network formation"/>
    <property type="evidence" value="ECO:0007669"/>
    <property type="project" value="TreeGrafter"/>
</dbReference>
<feature type="domain" description="Calponin-homology (CH)" evidence="4">
    <location>
        <begin position="147"/>
        <end position="240"/>
    </location>
</feature>
<dbReference type="InterPro" id="IPR039959">
    <property type="entry name" value="Fimbrin/Plastin"/>
</dbReference>
<dbReference type="PANTHER" id="PTHR19961:SF18">
    <property type="entry name" value="FI19014P1"/>
    <property type="match status" value="1"/>
</dbReference>
<sequence length="240" mass="27442">MSSPQSRNNSLSGQLNPSLRESRLITNDNWQKLGENIEMIDSGFIDFKDVQQALESMSLKIPKYQLTHILQTNYGNRSEKKISKEEFEKLYYDLLPQTNVGITYGTHVKKKENVERFTRSNTLDENETGTKNNSAETTSSVYHTATTEERIAFTDWINKNLADDSFLQLKKNPIDPNDPQALYQRCVDGVVLCKLINKAVPNTIDERAINMDTKLDIFRQGENLELGIIILLIQHEVSDV</sequence>
<keyword evidence="1" id="KW-0677">Repeat</keyword>
<dbReference type="EMBL" id="CAJNOQ010001372">
    <property type="protein sequence ID" value="CAF0890117.1"/>
    <property type="molecule type" value="Genomic_DNA"/>
</dbReference>
<dbReference type="Pfam" id="PF00307">
    <property type="entry name" value="CH"/>
    <property type="match status" value="1"/>
</dbReference>
<evidence type="ECO:0000256" key="1">
    <source>
        <dbReference type="ARBA" id="ARBA00022737"/>
    </source>
</evidence>